<organism evidence="2 3">
    <name type="scientific">Agrobacterium larrymoorei</name>
    <dbReference type="NCBI Taxonomy" id="160699"/>
    <lineage>
        <taxon>Bacteria</taxon>
        <taxon>Pseudomonadati</taxon>
        <taxon>Pseudomonadota</taxon>
        <taxon>Alphaproteobacteria</taxon>
        <taxon>Hyphomicrobiales</taxon>
        <taxon>Rhizobiaceae</taxon>
        <taxon>Rhizobium/Agrobacterium group</taxon>
        <taxon>Agrobacterium</taxon>
    </lineage>
</organism>
<dbReference type="InterPro" id="IPR032789">
    <property type="entry name" value="T2SS-T3SS_pil_N"/>
</dbReference>
<gene>
    <name evidence="2" type="ORF">QE369_004039</name>
</gene>
<reference evidence="2" key="1">
    <citation type="submission" date="2023-08" db="EMBL/GenBank/DDBJ databases">
        <title>Functional and genomic diversity of the sorghum phyllosphere microbiome.</title>
        <authorList>
            <person name="Shade A."/>
        </authorList>
    </citation>
    <scope>NUCLEOTIDE SEQUENCE</scope>
    <source>
        <strain evidence="2">SORGH_AS_0974</strain>
    </source>
</reference>
<dbReference type="Proteomes" id="UP001255601">
    <property type="component" value="Unassembled WGS sequence"/>
</dbReference>
<protein>
    <submittedName>
        <fullName evidence="2">Flp pilus assembly secretin CpaC</fullName>
    </submittedName>
</protein>
<comment type="caution">
    <text evidence="2">The sequence shown here is derived from an EMBL/GenBank/DDBJ whole genome shotgun (WGS) entry which is preliminary data.</text>
</comment>
<evidence type="ECO:0000259" key="1">
    <source>
        <dbReference type="Pfam" id="PF13629"/>
    </source>
</evidence>
<dbReference type="EMBL" id="JAVIZC010000003">
    <property type="protein sequence ID" value="MDR6103842.1"/>
    <property type="molecule type" value="Genomic_DNA"/>
</dbReference>
<proteinExistence type="predicted"/>
<name>A0AAJ2EWP4_9HYPH</name>
<dbReference type="AlphaFoldDB" id="A0AAJ2EWP4"/>
<sequence>MQRQFPVLARLLSLHSPFPFMVMTMKCAKRNQRSIPLMLSSTVKRFAIAAAIASFGPSFAFSADDEMLRVSMNQARVLKLDRAVSKVIVGNSKVADATVADATTIVLTGRSFGTTNLVLLDAEGNAIVDERVLVSIDEGNTVRVYRQTSRSVLSCSPACEEHAQN</sequence>
<feature type="domain" description="Pilus formation protein N-terminal" evidence="1">
    <location>
        <begin position="66"/>
        <end position="135"/>
    </location>
</feature>
<evidence type="ECO:0000313" key="3">
    <source>
        <dbReference type="Proteomes" id="UP001255601"/>
    </source>
</evidence>
<evidence type="ECO:0000313" key="2">
    <source>
        <dbReference type="EMBL" id="MDR6103842.1"/>
    </source>
</evidence>
<dbReference type="Pfam" id="PF13629">
    <property type="entry name" value="T2SS-T3SS_pil_N"/>
    <property type="match status" value="1"/>
</dbReference>
<accession>A0AAJ2EWP4</accession>